<keyword evidence="4 7" id="KW-0418">Kinase</keyword>
<protein>
    <recommendedName>
        <fullName evidence="1">pyridoxal kinase</fullName>
        <ecNumber evidence="1">2.7.1.35</ecNumber>
    </recommendedName>
</protein>
<dbReference type="AlphaFoldDB" id="A0AAU7V9K6"/>
<reference evidence="7" key="1">
    <citation type="submission" date="2023-11" db="EMBL/GenBank/DDBJ databases">
        <title>Scrofimicrobium hongkongense sp. nov., isolated from a patient with peritonitis.</title>
        <authorList>
            <person name="Lao H.Y."/>
            <person name="Wong A.Y.P."/>
            <person name="Ng T.L."/>
            <person name="Wong R.Y.L."/>
            <person name="Yau M.C.Y."/>
            <person name="Lam J.Y.W."/>
            <person name="Siu G.K.H."/>
        </authorList>
    </citation>
    <scope>NUCLEOTIDE SEQUENCE</scope>
    <source>
        <strain evidence="7">R131</strain>
    </source>
</reference>
<keyword evidence="2" id="KW-0808">Transferase</keyword>
<dbReference type="Gene3D" id="3.40.1190.20">
    <property type="match status" value="1"/>
</dbReference>
<dbReference type="EC" id="2.7.1.35" evidence="1"/>
<dbReference type="Pfam" id="PF08543">
    <property type="entry name" value="Phos_pyr_kin"/>
    <property type="match status" value="1"/>
</dbReference>
<dbReference type="InterPro" id="IPR029056">
    <property type="entry name" value="Ribokinase-like"/>
</dbReference>
<evidence type="ECO:0000313" key="7">
    <source>
        <dbReference type="EMBL" id="XBW08788.1"/>
    </source>
</evidence>
<dbReference type="GO" id="GO:0009443">
    <property type="term" value="P:pyridoxal 5'-phosphate salvage"/>
    <property type="evidence" value="ECO:0007669"/>
    <property type="project" value="InterPro"/>
</dbReference>
<dbReference type="GO" id="GO:0008478">
    <property type="term" value="F:pyridoxal kinase activity"/>
    <property type="evidence" value="ECO:0007669"/>
    <property type="project" value="UniProtKB-EC"/>
</dbReference>
<evidence type="ECO:0000256" key="2">
    <source>
        <dbReference type="ARBA" id="ARBA00022679"/>
    </source>
</evidence>
<dbReference type="GO" id="GO:0005524">
    <property type="term" value="F:ATP binding"/>
    <property type="evidence" value="ECO:0007669"/>
    <property type="project" value="UniProtKB-KW"/>
</dbReference>
<dbReference type="KEGG" id="sapp:SAC06_04325"/>
<dbReference type="EMBL" id="CP138335">
    <property type="protein sequence ID" value="XBW08788.1"/>
    <property type="molecule type" value="Genomic_DNA"/>
</dbReference>
<dbReference type="InterPro" id="IPR013749">
    <property type="entry name" value="PM/HMP-P_kinase-1"/>
</dbReference>
<evidence type="ECO:0000256" key="1">
    <source>
        <dbReference type="ARBA" id="ARBA00012104"/>
    </source>
</evidence>
<keyword evidence="3" id="KW-0547">Nucleotide-binding</keyword>
<organism evidence="7">
    <name type="scientific">Scrofimicrobium appendicitidis</name>
    <dbReference type="NCBI Taxonomy" id="3079930"/>
    <lineage>
        <taxon>Bacteria</taxon>
        <taxon>Bacillati</taxon>
        <taxon>Actinomycetota</taxon>
        <taxon>Actinomycetes</taxon>
        <taxon>Actinomycetales</taxon>
        <taxon>Actinomycetaceae</taxon>
        <taxon>Scrofimicrobium</taxon>
    </lineage>
</organism>
<evidence type="ECO:0000259" key="6">
    <source>
        <dbReference type="Pfam" id="PF08543"/>
    </source>
</evidence>
<evidence type="ECO:0000256" key="4">
    <source>
        <dbReference type="ARBA" id="ARBA00022777"/>
    </source>
</evidence>
<dbReference type="GO" id="GO:0008902">
    <property type="term" value="F:hydroxymethylpyrimidine kinase activity"/>
    <property type="evidence" value="ECO:0007669"/>
    <property type="project" value="TreeGrafter"/>
</dbReference>
<feature type="domain" description="Pyridoxamine kinase/Phosphomethylpyrimidine kinase" evidence="6">
    <location>
        <begin position="35"/>
        <end position="274"/>
    </location>
</feature>
<evidence type="ECO:0000256" key="3">
    <source>
        <dbReference type="ARBA" id="ARBA00022741"/>
    </source>
</evidence>
<gene>
    <name evidence="7" type="ORF">SAC06_04325</name>
</gene>
<dbReference type="InterPro" id="IPR004625">
    <property type="entry name" value="PyrdxlKinase"/>
</dbReference>
<name>A0AAU7V9K6_9ACTO</name>
<dbReference type="GO" id="GO:0005829">
    <property type="term" value="C:cytosol"/>
    <property type="evidence" value="ECO:0007669"/>
    <property type="project" value="TreeGrafter"/>
</dbReference>
<dbReference type="SUPFAM" id="SSF53613">
    <property type="entry name" value="Ribokinase-like"/>
    <property type="match status" value="1"/>
</dbReference>
<dbReference type="PANTHER" id="PTHR10534">
    <property type="entry name" value="PYRIDOXAL KINASE"/>
    <property type="match status" value="1"/>
</dbReference>
<keyword evidence="5" id="KW-0067">ATP-binding</keyword>
<dbReference type="PANTHER" id="PTHR10534:SF15">
    <property type="entry name" value="PYRIDOXINE_PYRIDOXAL_PYRIDOXAMINE KINASE"/>
    <property type="match status" value="1"/>
</dbReference>
<dbReference type="CDD" id="cd01173">
    <property type="entry name" value="pyridoxal_pyridoxamine_kinase"/>
    <property type="match status" value="1"/>
</dbReference>
<accession>A0AAU7V9K6</accession>
<proteinExistence type="predicted"/>
<sequence length="278" mass="28838">MPEQFYTTDAGQAQQLELDVRLPQVLAFGSQLLHGSVGLNAALPIYSAAGIRASSVPTILLSNLPHYPSVQTLAVAPEWIRGALTDLAATGALTDLSAVTSGYLAIPAQAEVVANWLEQRHASSQPWFVLDPTLGDADVGFYTDPAVGPAVREYLVPRADVITPNLFELAQLSGAGTPPDGQDLSALVAMARQLTDAGAKSVVVTGVPLDADRVQNVVVTASEVQVSSSPRLTTGAKGLGDVFTAGLTAALVAGAELPEAVIRGAAQVNRAIEQRRLG</sequence>
<dbReference type="RefSeq" id="WP_350258988.1">
    <property type="nucleotide sequence ID" value="NZ_CP138335.1"/>
</dbReference>
<evidence type="ECO:0000256" key="5">
    <source>
        <dbReference type="ARBA" id="ARBA00022840"/>
    </source>
</evidence>